<accession>A0A4P9VK92</accession>
<dbReference type="Proteomes" id="UP000257039">
    <property type="component" value="Unassembled WGS sequence"/>
</dbReference>
<feature type="binding site" evidence="8">
    <location>
        <position position="255"/>
    </location>
    <ligand>
        <name>Mg(2+)</name>
        <dbReference type="ChEBI" id="CHEBI:18420"/>
    </ligand>
</feature>
<keyword evidence="10" id="KW-1185">Reference proteome</keyword>
<proteinExistence type="inferred from homology"/>
<dbReference type="GO" id="GO:0030145">
    <property type="term" value="F:manganese ion binding"/>
    <property type="evidence" value="ECO:0007669"/>
    <property type="project" value="UniProtKB-UniRule"/>
</dbReference>
<feature type="binding site" evidence="8">
    <location>
        <position position="127"/>
    </location>
    <ligand>
        <name>ATP</name>
        <dbReference type="ChEBI" id="CHEBI:30616"/>
    </ligand>
</feature>
<comment type="catalytic activity">
    <reaction evidence="8">
        <text>L-tyrosyl-[protein] + UTP = O-(5'-uridylyl)-L-tyrosyl-[protein] + diphosphate</text>
        <dbReference type="Rhea" id="RHEA:83887"/>
        <dbReference type="Rhea" id="RHEA-COMP:10136"/>
        <dbReference type="Rhea" id="RHEA-COMP:20238"/>
        <dbReference type="ChEBI" id="CHEBI:33019"/>
        <dbReference type="ChEBI" id="CHEBI:46398"/>
        <dbReference type="ChEBI" id="CHEBI:46858"/>
        <dbReference type="ChEBI" id="CHEBI:90602"/>
    </reaction>
</comment>
<evidence type="ECO:0000256" key="1">
    <source>
        <dbReference type="ARBA" id="ARBA00009747"/>
    </source>
</evidence>
<organism evidence="9 10">
    <name type="scientific">Zooshikella ganghwensis</name>
    <dbReference type="NCBI Taxonomy" id="202772"/>
    <lineage>
        <taxon>Bacteria</taxon>
        <taxon>Pseudomonadati</taxon>
        <taxon>Pseudomonadota</taxon>
        <taxon>Gammaproteobacteria</taxon>
        <taxon>Oceanospirillales</taxon>
        <taxon>Zooshikellaceae</taxon>
        <taxon>Zooshikella</taxon>
    </lineage>
</organism>
<dbReference type="EC" id="2.7.7.-" evidence="8"/>
<evidence type="ECO:0000313" key="9">
    <source>
        <dbReference type="EMBL" id="RDH42232.1"/>
    </source>
</evidence>
<dbReference type="GO" id="GO:0000287">
    <property type="term" value="F:magnesium ion binding"/>
    <property type="evidence" value="ECO:0007669"/>
    <property type="project" value="UniProtKB-UniRule"/>
</dbReference>
<dbReference type="InterPro" id="IPR003846">
    <property type="entry name" value="SelO"/>
</dbReference>
<feature type="binding site" evidence="8">
    <location>
        <position position="178"/>
    </location>
    <ligand>
        <name>ATP</name>
        <dbReference type="ChEBI" id="CHEBI:30616"/>
    </ligand>
</feature>
<comment type="catalytic activity">
    <reaction evidence="8">
        <text>L-seryl-[protein] + ATP = 3-O-(5'-adenylyl)-L-seryl-[protein] + diphosphate</text>
        <dbReference type="Rhea" id="RHEA:58120"/>
        <dbReference type="Rhea" id="RHEA-COMP:9863"/>
        <dbReference type="Rhea" id="RHEA-COMP:15073"/>
        <dbReference type="ChEBI" id="CHEBI:29999"/>
        <dbReference type="ChEBI" id="CHEBI:30616"/>
        <dbReference type="ChEBI" id="CHEBI:33019"/>
        <dbReference type="ChEBI" id="CHEBI:142516"/>
        <dbReference type="EC" id="2.7.7.108"/>
    </reaction>
</comment>
<keyword evidence="6 8" id="KW-0067">ATP-binding</keyword>
<dbReference type="EC" id="2.7.7.108" evidence="8"/>
<comment type="similarity">
    <text evidence="1 8">Belongs to the SELO family.</text>
</comment>
<evidence type="ECO:0000313" key="10">
    <source>
        <dbReference type="Proteomes" id="UP000257039"/>
    </source>
</evidence>
<feature type="binding site" evidence="8">
    <location>
        <position position="92"/>
    </location>
    <ligand>
        <name>ATP</name>
        <dbReference type="ChEBI" id="CHEBI:30616"/>
    </ligand>
</feature>
<evidence type="ECO:0000256" key="4">
    <source>
        <dbReference type="ARBA" id="ARBA00022723"/>
    </source>
</evidence>
<keyword evidence="2 8" id="KW-0808">Transferase</keyword>
<feature type="binding site" evidence="8">
    <location>
        <position position="94"/>
    </location>
    <ligand>
        <name>ATP</name>
        <dbReference type="ChEBI" id="CHEBI:30616"/>
    </ligand>
</feature>
<evidence type="ECO:0000256" key="7">
    <source>
        <dbReference type="ARBA" id="ARBA00022842"/>
    </source>
</evidence>
<sequence>MYSTNELPFDNSFVTSLSEKTFFQRITPTPLQSTHLVSFNPRAAALIDLSPAEQYRAEFIKAFSGQSPLTRMDPIAMVYSGHQFGSYNPQLGDGRGLLLGEVLNKQQERWDIHLKGAGLTPFSRDGDGRAVLRSTIREYLGSEALYHLGIPSTRGLCIFGSDEAVYREKVESGAALIRLAQSHIRFGTFEYFYYTQQHDALKKLADYVIQRHFSDAIEQESPYVYFFHQVIRKTAELVAKWQAFGFAHGVMNTDNMSIIGETFDFGPFGFLDNFDASYICNHSDYQGRYAFNQQPSIAYWNCSCLGQTLLPFAQAEDIKSTLSKFPDYFFQHYDALIKKKLGFFEKKTTDESLITDLFQLLQDQQPDYTLFFRYLSDYQPYQEPKKLKTLFHDTKQFDEWITRYATRLLTEKTSEQKRVSIMKSVNPKYILRNYLAQIAIEKAEQEDFGEIDKLLKILSHPFDEQPEFEAYAKQAPEWSKAIQISCSS</sequence>
<name>A0A4P9VK92_9GAMM</name>
<evidence type="ECO:0000256" key="8">
    <source>
        <dbReference type="HAMAP-Rule" id="MF_00692"/>
    </source>
</evidence>
<dbReference type="PANTHER" id="PTHR32057">
    <property type="entry name" value="PROTEIN ADENYLYLTRANSFERASE SELO, MITOCHONDRIAL"/>
    <property type="match status" value="1"/>
</dbReference>
<reference evidence="9 10" key="1">
    <citation type="submission" date="2017-04" db="EMBL/GenBank/DDBJ databases">
        <title>Draft genome sequence of Zooshikella ganghwensis VG4 isolated from Red Sea sediments.</title>
        <authorList>
            <person name="Rehman Z."/>
            <person name="Alam I."/>
            <person name="Kamau A."/>
            <person name="Bajic V."/>
            <person name="Leiknes T."/>
        </authorList>
    </citation>
    <scope>NUCLEOTIDE SEQUENCE [LARGE SCALE GENOMIC DNA]</scope>
    <source>
        <strain evidence="9 10">VG4</strain>
    </source>
</reference>
<keyword evidence="4 8" id="KW-0479">Metal-binding</keyword>
<dbReference type="RefSeq" id="WP_094785766.1">
    <property type="nucleotide sequence ID" value="NZ_NDXW01000001.1"/>
</dbReference>
<comment type="catalytic activity">
    <reaction evidence="8">
        <text>L-tyrosyl-[protein] + ATP = O-(5'-adenylyl)-L-tyrosyl-[protein] + diphosphate</text>
        <dbReference type="Rhea" id="RHEA:54288"/>
        <dbReference type="Rhea" id="RHEA-COMP:10136"/>
        <dbReference type="Rhea" id="RHEA-COMP:13846"/>
        <dbReference type="ChEBI" id="CHEBI:30616"/>
        <dbReference type="ChEBI" id="CHEBI:33019"/>
        <dbReference type="ChEBI" id="CHEBI:46858"/>
        <dbReference type="ChEBI" id="CHEBI:83624"/>
        <dbReference type="EC" id="2.7.7.108"/>
    </reaction>
</comment>
<dbReference type="GO" id="GO:0005524">
    <property type="term" value="F:ATP binding"/>
    <property type="evidence" value="ECO:0007669"/>
    <property type="project" value="UniProtKB-UniRule"/>
</dbReference>
<feature type="binding site" evidence="8">
    <location>
        <position position="185"/>
    </location>
    <ligand>
        <name>ATP</name>
        <dbReference type="ChEBI" id="CHEBI:30616"/>
    </ligand>
</feature>
<comment type="catalytic activity">
    <reaction evidence="8">
        <text>L-threonyl-[protein] + ATP = 3-O-(5'-adenylyl)-L-threonyl-[protein] + diphosphate</text>
        <dbReference type="Rhea" id="RHEA:54292"/>
        <dbReference type="Rhea" id="RHEA-COMP:11060"/>
        <dbReference type="Rhea" id="RHEA-COMP:13847"/>
        <dbReference type="ChEBI" id="CHEBI:30013"/>
        <dbReference type="ChEBI" id="CHEBI:30616"/>
        <dbReference type="ChEBI" id="CHEBI:33019"/>
        <dbReference type="ChEBI" id="CHEBI:138113"/>
        <dbReference type="EC" id="2.7.7.108"/>
    </reaction>
</comment>
<keyword evidence="7 8" id="KW-0460">Magnesium</keyword>
<protein>
    <recommendedName>
        <fullName evidence="8">Protein nucleotidyltransferase YdiU</fullName>
        <ecNumber evidence="8">2.7.7.-</ecNumber>
    </recommendedName>
    <alternativeName>
        <fullName evidence="8">Protein adenylyltransferase YdiU</fullName>
        <ecNumber evidence="8">2.7.7.108</ecNumber>
    </alternativeName>
    <alternativeName>
        <fullName evidence="8">Protein uridylyltransferase YdiU</fullName>
        <ecNumber evidence="8">2.7.7.-</ecNumber>
    </alternativeName>
</protein>
<comment type="function">
    <text evidence="8">Nucleotidyltransferase involved in the post-translational modification of proteins. It can catalyze the addition of adenosine monophosphate (AMP) or uridine monophosphate (UMP) to a protein, resulting in modifications known as AMPylation and UMPylation.</text>
</comment>
<evidence type="ECO:0000256" key="6">
    <source>
        <dbReference type="ARBA" id="ARBA00022840"/>
    </source>
</evidence>
<dbReference type="GO" id="GO:0070733">
    <property type="term" value="F:AMPylase activity"/>
    <property type="evidence" value="ECO:0007669"/>
    <property type="project" value="UniProtKB-EC"/>
</dbReference>
<keyword evidence="3 8" id="KW-0548">Nucleotidyltransferase</keyword>
<dbReference type="EMBL" id="NDXW01000001">
    <property type="protein sequence ID" value="RDH42232.1"/>
    <property type="molecule type" value="Genomic_DNA"/>
</dbReference>
<dbReference type="PANTHER" id="PTHR32057:SF14">
    <property type="entry name" value="PROTEIN ADENYLYLTRANSFERASE SELO, MITOCHONDRIAL"/>
    <property type="match status" value="1"/>
</dbReference>
<feature type="binding site" evidence="8">
    <location>
        <position position="264"/>
    </location>
    <ligand>
        <name>ATP</name>
        <dbReference type="ChEBI" id="CHEBI:30616"/>
    </ligand>
</feature>
<dbReference type="Pfam" id="PF02696">
    <property type="entry name" value="SelO"/>
    <property type="match status" value="1"/>
</dbReference>
<evidence type="ECO:0000256" key="2">
    <source>
        <dbReference type="ARBA" id="ARBA00022679"/>
    </source>
</evidence>
<feature type="active site" description="Proton acceptor" evidence="8">
    <location>
        <position position="254"/>
    </location>
</feature>
<dbReference type="AlphaFoldDB" id="A0A4P9VK92"/>
<feature type="binding site" evidence="8">
    <location>
        <position position="95"/>
    </location>
    <ligand>
        <name>ATP</name>
        <dbReference type="ChEBI" id="CHEBI:30616"/>
    </ligand>
</feature>
<evidence type="ECO:0000256" key="5">
    <source>
        <dbReference type="ARBA" id="ARBA00022741"/>
    </source>
</evidence>
<dbReference type="NCBIfam" id="NF000658">
    <property type="entry name" value="PRK00029.1"/>
    <property type="match status" value="1"/>
</dbReference>
<feature type="binding site" evidence="8">
    <location>
        <position position="115"/>
    </location>
    <ligand>
        <name>ATP</name>
        <dbReference type="ChEBI" id="CHEBI:30616"/>
    </ligand>
</feature>
<gene>
    <name evidence="8" type="primary">ydiU</name>
    <name evidence="8" type="synonym">selO</name>
    <name evidence="9" type="ORF">B9G39_01530</name>
</gene>
<keyword evidence="5 8" id="KW-0547">Nucleotide-binding</keyword>
<feature type="binding site" evidence="8">
    <location>
        <position position="264"/>
    </location>
    <ligand>
        <name>Mg(2+)</name>
        <dbReference type="ChEBI" id="CHEBI:18420"/>
    </ligand>
</feature>
<feature type="binding site" evidence="8">
    <location>
        <position position="128"/>
    </location>
    <ligand>
        <name>ATP</name>
        <dbReference type="ChEBI" id="CHEBI:30616"/>
    </ligand>
</feature>
<comment type="cofactor">
    <cofactor evidence="8">
        <name>Mg(2+)</name>
        <dbReference type="ChEBI" id="CHEBI:18420"/>
    </cofactor>
    <cofactor evidence="8">
        <name>Mn(2+)</name>
        <dbReference type="ChEBI" id="CHEBI:29035"/>
    </cofactor>
</comment>
<comment type="catalytic activity">
    <reaction evidence="8">
        <text>L-seryl-[protein] + UTP = O-(5'-uridylyl)-L-seryl-[protein] + diphosphate</text>
        <dbReference type="Rhea" id="RHEA:64604"/>
        <dbReference type="Rhea" id="RHEA-COMP:9863"/>
        <dbReference type="Rhea" id="RHEA-COMP:16635"/>
        <dbReference type="ChEBI" id="CHEBI:29999"/>
        <dbReference type="ChEBI" id="CHEBI:33019"/>
        <dbReference type="ChEBI" id="CHEBI:46398"/>
        <dbReference type="ChEBI" id="CHEBI:156051"/>
    </reaction>
</comment>
<comment type="caution">
    <text evidence="9">The sequence shown here is derived from an EMBL/GenBank/DDBJ whole genome shotgun (WGS) entry which is preliminary data.</text>
</comment>
<comment type="catalytic activity">
    <reaction evidence="8">
        <text>L-histidyl-[protein] + UTP = N(tele)-(5'-uridylyl)-L-histidyl-[protein] + diphosphate</text>
        <dbReference type="Rhea" id="RHEA:83891"/>
        <dbReference type="Rhea" id="RHEA-COMP:9745"/>
        <dbReference type="Rhea" id="RHEA-COMP:20239"/>
        <dbReference type="ChEBI" id="CHEBI:29979"/>
        <dbReference type="ChEBI" id="CHEBI:33019"/>
        <dbReference type="ChEBI" id="CHEBI:46398"/>
        <dbReference type="ChEBI" id="CHEBI:233474"/>
    </reaction>
</comment>
<evidence type="ECO:0000256" key="3">
    <source>
        <dbReference type="ARBA" id="ARBA00022695"/>
    </source>
</evidence>
<keyword evidence="8" id="KW-0464">Manganese</keyword>
<dbReference type="HAMAP" id="MF_00692">
    <property type="entry name" value="SelO"/>
    <property type="match status" value="1"/>
</dbReference>